<gene>
    <name evidence="7" type="primary">ligB</name>
    <name evidence="10" type="ORF">SAMN05444352_10290</name>
</gene>
<accession>A0A239ATX6</accession>
<dbReference type="GO" id="GO:0006281">
    <property type="term" value="P:DNA repair"/>
    <property type="evidence" value="ECO:0007669"/>
    <property type="project" value="UniProtKB-KW"/>
</dbReference>
<feature type="domain" description="NAD-dependent DNA ligase N-terminal" evidence="9">
    <location>
        <begin position="28"/>
        <end position="427"/>
    </location>
</feature>
<dbReference type="InterPro" id="IPR012340">
    <property type="entry name" value="NA-bd_OB-fold"/>
</dbReference>
<dbReference type="RefSeq" id="WP_042120413.1">
    <property type="nucleotide sequence ID" value="NZ_FZOL01000002.1"/>
</dbReference>
<evidence type="ECO:0000259" key="9">
    <source>
        <dbReference type="SMART" id="SM00532"/>
    </source>
</evidence>
<dbReference type="InterPro" id="IPR013840">
    <property type="entry name" value="DNAligase_N"/>
</dbReference>
<reference evidence="11" key="1">
    <citation type="submission" date="2017-06" db="EMBL/GenBank/DDBJ databases">
        <authorList>
            <person name="Varghese N."/>
            <person name="Submissions S."/>
        </authorList>
    </citation>
    <scope>NUCLEOTIDE SEQUENCE [LARGE SCALE GENOMIC DNA]</scope>
    <source>
        <strain evidence="11">DSM 22348</strain>
    </source>
</reference>
<evidence type="ECO:0000256" key="2">
    <source>
        <dbReference type="ARBA" id="ARBA00022705"/>
    </source>
</evidence>
<dbReference type="SUPFAM" id="SSF56091">
    <property type="entry name" value="DNA ligase/mRNA capping enzyme, catalytic domain"/>
    <property type="match status" value="1"/>
</dbReference>
<evidence type="ECO:0000256" key="3">
    <source>
        <dbReference type="ARBA" id="ARBA00022763"/>
    </source>
</evidence>
<dbReference type="InterPro" id="IPR010994">
    <property type="entry name" value="RuvA_2-like"/>
</dbReference>
<evidence type="ECO:0000313" key="11">
    <source>
        <dbReference type="Proteomes" id="UP000198407"/>
    </source>
</evidence>
<dbReference type="Gene3D" id="1.10.150.20">
    <property type="entry name" value="5' to 3' exonuclease, C-terminal subdomain"/>
    <property type="match status" value="1"/>
</dbReference>
<dbReference type="InterPro" id="IPR050326">
    <property type="entry name" value="NAD_dep_DNA_ligaseB"/>
</dbReference>
<keyword evidence="8" id="KW-0732">Signal</keyword>
<dbReference type="Pfam" id="PF03120">
    <property type="entry name" value="OB_DNA_ligase"/>
    <property type="match status" value="1"/>
</dbReference>
<dbReference type="InterPro" id="IPR033136">
    <property type="entry name" value="DNA_ligase_CS"/>
</dbReference>
<dbReference type="Gene3D" id="1.10.287.610">
    <property type="entry name" value="Helix hairpin bin"/>
    <property type="match status" value="1"/>
</dbReference>
<dbReference type="AlphaFoldDB" id="A0A239ATX6"/>
<dbReference type="EMBL" id="FZOL01000002">
    <property type="protein sequence ID" value="SNR99146.1"/>
    <property type="molecule type" value="Genomic_DNA"/>
</dbReference>
<dbReference type="GO" id="GO:0003911">
    <property type="term" value="F:DNA ligase (NAD+) activity"/>
    <property type="evidence" value="ECO:0007669"/>
    <property type="project" value="UniProtKB-UniRule"/>
</dbReference>
<dbReference type="PROSITE" id="PS01056">
    <property type="entry name" value="DNA_LIGASE_N2"/>
    <property type="match status" value="1"/>
</dbReference>
<protein>
    <recommendedName>
        <fullName evidence="7">DNA ligase B</fullName>
        <ecNumber evidence="7">6.5.1.2</ecNumber>
    </recommendedName>
    <alternativeName>
        <fullName evidence="7">Polydeoxyribonucleotide synthase [NAD(+)] B</fullName>
    </alternativeName>
</protein>
<evidence type="ECO:0000256" key="6">
    <source>
        <dbReference type="ARBA" id="ARBA00034005"/>
    </source>
</evidence>
<dbReference type="SUPFAM" id="SSF50249">
    <property type="entry name" value="Nucleic acid-binding proteins"/>
    <property type="match status" value="1"/>
</dbReference>
<dbReference type="Proteomes" id="UP000198407">
    <property type="component" value="Unassembled WGS sequence"/>
</dbReference>
<organism evidence="10 11">
    <name type="scientific">Pseudomonas japonica</name>
    <dbReference type="NCBI Taxonomy" id="256466"/>
    <lineage>
        <taxon>Bacteria</taxon>
        <taxon>Pseudomonadati</taxon>
        <taxon>Pseudomonadota</taxon>
        <taxon>Gammaproteobacteria</taxon>
        <taxon>Pseudomonadales</taxon>
        <taxon>Pseudomonadaceae</taxon>
        <taxon>Pseudomonas</taxon>
    </lineage>
</organism>
<evidence type="ECO:0000256" key="7">
    <source>
        <dbReference type="HAMAP-Rule" id="MF_01587"/>
    </source>
</evidence>
<dbReference type="InterPro" id="IPR020923">
    <property type="entry name" value="DNA_ligase_B"/>
</dbReference>
<keyword evidence="2 7" id="KW-0235">DNA replication</keyword>
<dbReference type="HAMAP" id="MF_01587">
    <property type="entry name" value="DNA_ligase_B"/>
    <property type="match status" value="1"/>
</dbReference>
<dbReference type="OrthoDB" id="9759736at2"/>
<dbReference type="STRING" id="1215104.GCA_000730585_05627"/>
<evidence type="ECO:0000256" key="4">
    <source>
        <dbReference type="ARBA" id="ARBA00023027"/>
    </source>
</evidence>
<dbReference type="InterPro" id="IPR004150">
    <property type="entry name" value="NAD_DNA_ligase_OB"/>
</dbReference>
<evidence type="ECO:0000256" key="1">
    <source>
        <dbReference type="ARBA" id="ARBA00022598"/>
    </source>
</evidence>
<sequence>MSRLIALLLSCFALPALADTCPDWPEATANTRITELRERIGHWDRYYHSLGQSPISDELYDQYLARLQRLRLCFPGIAEAVGNPLASAAGPLRHPVAHTGLDKLADEQAVGEWLTGRQGVWIQPKVDGVAITLVYRGGRLVQLISRGDGLHGHDWSRHIPALPVNLRELAGEHDLILQGELFWRLDGHVQAEAGSRNVRSKVAGLMARQHLDAEDATGLDLFIWAWPRGPEDPRERFARLAALGLPNTERYSQPVGSLDEAARWRQHWYRSPLPFASDGVVLQQSRQPAAARWQARPSHWSVAWKYPFAQALAEVRDVEFRVGRTGRITPLVHVEPVRLDDRTVRQVSAGSLKRWGELDIQPGDQIVLSLAGLTIPRIEAVAERGPERRVLVAPDPARYHALSCWQPTPGCQAQFLERLNWLAGKQGLNMTGVGPQTWRRLQEAGQLESLVDWIELPAQDLARLDGIAERSSQQLYRTFQQARKQPFARWVRGLGIPAPSALDLGDSWAALAARSVEQWRQQAGVGALRARQLVAFFQDPQVSSLAARLREQAIEGF</sequence>
<name>A0A239ATX6_9PSED</name>
<feature type="signal peptide" evidence="8">
    <location>
        <begin position="1"/>
        <end position="18"/>
    </location>
</feature>
<comment type="similarity">
    <text evidence="7">Belongs to the NAD-dependent DNA ligase family. LigB subfamily.</text>
</comment>
<comment type="catalytic activity">
    <reaction evidence="6 7">
        <text>NAD(+) + (deoxyribonucleotide)n-3'-hydroxyl + 5'-phospho-(deoxyribonucleotide)m = (deoxyribonucleotide)n+m + AMP + beta-nicotinamide D-nucleotide.</text>
        <dbReference type="EC" id="6.5.1.2"/>
    </reaction>
</comment>
<dbReference type="EC" id="6.5.1.2" evidence="7"/>
<evidence type="ECO:0000256" key="8">
    <source>
        <dbReference type="SAM" id="SignalP"/>
    </source>
</evidence>
<dbReference type="InterPro" id="IPR013839">
    <property type="entry name" value="DNAligase_adenylation"/>
</dbReference>
<dbReference type="PANTHER" id="PTHR47810">
    <property type="entry name" value="DNA LIGASE"/>
    <property type="match status" value="1"/>
</dbReference>
<dbReference type="Gene3D" id="2.40.50.140">
    <property type="entry name" value="Nucleic acid-binding proteins"/>
    <property type="match status" value="1"/>
</dbReference>
<dbReference type="NCBIfam" id="NF005987">
    <property type="entry name" value="PRK08097.1"/>
    <property type="match status" value="1"/>
</dbReference>
<dbReference type="SUPFAM" id="SSF47781">
    <property type="entry name" value="RuvA domain 2-like"/>
    <property type="match status" value="1"/>
</dbReference>
<keyword evidence="1 7" id="KW-0436">Ligase</keyword>
<dbReference type="GO" id="GO:0006260">
    <property type="term" value="P:DNA replication"/>
    <property type="evidence" value="ECO:0007669"/>
    <property type="project" value="UniProtKB-KW"/>
</dbReference>
<dbReference type="PANTHER" id="PTHR47810:SF1">
    <property type="entry name" value="DNA LIGASE B"/>
    <property type="match status" value="1"/>
</dbReference>
<keyword evidence="11" id="KW-1185">Reference proteome</keyword>
<keyword evidence="4 7" id="KW-0520">NAD</keyword>
<feature type="active site" description="N6-AMP-lysine intermediate" evidence="7">
    <location>
        <position position="125"/>
    </location>
</feature>
<keyword evidence="3 7" id="KW-0227">DNA damage</keyword>
<evidence type="ECO:0000313" key="10">
    <source>
        <dbReference type="EMBL" id="SNR99146.1"/>
    </source>
</evidence>
<dbReference type="Pfam" id="PF01653">
    <property type="entry name" value="DNA_ligase_aden"/>
    <property type="match status" value="1"/>
</dbReference>
<dbReference type="SMART" id="SM00532">
    <property type="entry name" value="LIGANc"/>
    <property type="match status" value="1"/>
</dbReference>
<comment type="function">
    <text evidence="7">Catalyzes the formation of phosphodiester linkages between 5'-phosphoryl and 3'-hydroxyl groups in double-stranded DNA using NAD as a coenzyme and as the energy source for the reaction.</text>
</comment>
<proteinExistence type="inferred from homology"/>
<keyword evidence="5 7" id="KW-0234">DNA repair</keyword>
<dbReference type="Gene3D" id="3.30.470.30">
    <property type="entry name" value="DNA ligase/mRNA capping enzyme"/>
    <property type="match status" value="1"/>
</dbReference>
<evidence type="ECO:0000256" key="5">
    <source>
        <dbReference type="ARBA" id="ARBA00023204"/>
    </source>
</evidence>
<feature type="chain" id="PRO_5011292331" description="DNA ligase B" evidence="8">
    <location>
        <begin position="19"/>
        <end position="557"/>
    </location>
</feature>